<gene>
    <name evidence="6" type="ORF">EV186_106505</name>
</gene>
<keyword evidence="2 6" id="KW-0489">Methyltransferase</keyword>
<dbReference type="Pfam" id="PF13649">
    <property type="entry name" value="Methyltransf_25"/>
    <property type="match status" value="1"/>
</dbReference>
<evidence type="ECO:0000256" key="2">
    <source>
        <dbReference type="ARBA" id="ARBA00022603"/>
    </source>
</evidence>
<keyword evidence="4" id="KW-0949">S-adenosyl-L-methionine</keyword>
<dbReference type="InterPro" id="IPR004557">
    <property type="entry name" value="PrmC-related"/>
</dbReference>
<dbReference type="PANTHER" id="PTHR45875:SF1">
    <property type="entry name" value="METHYLTRANSFERASE N6AMT1"/>
    <property type="match status" value="1"/>
</dbReference>
<dbReference type="GO" id="GO:0032259">
    <property type="term" value="P:methylation"/>
    <property type="evidence" value="ECO:0007669"/>
    <property type="project" value="UniProtKB-KW"/>
</dbReference>
<dbReference type="InterPro" id="IPR029063">
    <property type="entry name" value="SAM-dependent_MTases_sf"/>
</dbReference>
<dbReference type="GO" id="GO:0008276">
    <property type="term" value="F:protein methyltransferase activity"/>
    <property type="evidence" value="ECO:0007669"/>
    <property type="project" value="TreeGrafter"/>
</dbReference>
<name>A0A4R6S3D1_LABRH</name>
<dbReference type="Proteomes" id="UP000295444">
    <property type="component" value="Unassembled WGS sequence"/>
</dbReference>
<dbReference type="PROSITE" id="PS00092">
    <property type="entry name" value="N6_MTASE"/>
    <property type="match status" value="1"/>
</dbReference>
<evidence type="ECO:0000259" key="5">
    <source>
        <dbReference type="Pfam" id="PF13649"/>
    </source>
</evidence>
<dbReference type="InterPro" id="IPR002052">
    <property type="entry name" value="DNA_methylase_N6_adenine_CS"/>
</dbReference>
<dbReference type="GO" id="GO:0008757">
    <property type="term" value="F:S-adenosylmethionine-dependent methyltransferase activity"/>
    <property type="evidence" value="ECO:0007669"/>
    <property type="project" value="TreeGrafter"/>
</dbReference>
<evidence type="ECO:0000313" key="7">
    <source>
        <dbReference type="Proteomes" id="UP000295444"/>
    </source>
</evidence>
<sequence length="234" mass="24950">MSGFERRFLGIPGSMLTLLRPPGAYRAQGDTWLLAEALLDAALPAGARVLDIGCGTGALSVTAAEAGAGHVTAIDVSRRAACATWLNARVRGHRVRVAVGDALDLAVDRGPFDVVLANPPYVPSAHRHPPRRGAARAWDAGHDGRALLDRICAVAPVLLAPEGMLLLVHSALCDVDKTLRQLRGGDLKTSVVARRDEPFGPVMRGRQALLERRGLIEPGQDYEELVVIRADRAS</sequence>
<comment type="caution">
    <text evidence="6">The sequence shown here is derived from an EMBL/GenBank/DDBJ whole genome shotgun (WGS) entry which is preliminary data.</text>
</comment>
<dbReference type="InterPro" id="IPR052190">
    <property type="entry name" value="Euk-Arch_PrmC-MTase"/>
</dbReference>
<dbReference type="AlphaFoldDB" id="A0A4R6S3D1"/>
<dbReference type="CDD" id="cd02440">
    <property type="entry name" value="AdoMet_MTases"/>
    <property type="match status" value="1"/>
</dbReference>
<evidence type="ECO:0000256" key="1">
    <source>
        <dbReference type="ARBA" id="ARBA00006149"/>
    </source>
</evidence>
<dbReference type="InterPro" id="IPR041698">
    <property type="entry name" value="Methyltransf_25"/>
</dbReference>
<comment type="similarity">
    <text evidence="1">Belongs to the eukaryotic/archaeal PrmC-related family.</text>
</comment>
<keyword evidence="3 6" id="KW-0808">Transferase</keyword>
<dbReference type="EMBL" id="SNXZ01000006">
    <property type="protein sequence ID" value="TDP94111.1"/>
    <property type="molecule type" value="Genomic_DNA"/>
</dbReference>
<dbReference type="Gene3D" id="3.40.50.150">
    <property type="entry name" value="Vaccinia Virus protein VP39"/>
    <property type="match status" value="1"/>
</dbReference>
<evidence type="ECO:0000313" key="6">
    <source>
        <dbReference type="EMBL" id="TDP94111.1"/>
    </source>
</evidence>
<dbReference type="GO" id="GO:0035657">
    <property type="term" value="C:eRF1 methyltransferase complex"/>
    <property type="evidence" value="ECO:0007669"/>
    <property type="project" value="TreeGrafter"/>
</dbReference>
<organism evidence="6 7">
    <name type="scientific">Labedaea rhizosphaerae</name>
    <dbReference type="NCBI Taxonomy" id="598644"/>
    <lineage>
        <taxon>Bacteria</taxon>
        <taxon>Bacillati</taxon>
        <taxon>Actinomycetota</taxon>
        <taxon>Actinomycetes</taxon>
        <taxon>Pseudonocardiales</taxon>
        <taxon>Pseudonocardiaceae</taxon>
        <taxon>Labedaea</taxon>
    </lineage>
</organism>
<dbReference type="PANTHER" id="PTHR45875">
    <property type="entry name" value="METHYLTRANSFERASE N6AMT1"/>
    <property type="match status" value="1"/>
</dbReference>
<dbReference type="GO" id="GO:0003676">
    <property type="term" value="F:nucleic acid binding"/>
    <property type="evidence" value="ECO:0007669"/>
    <property type="project" value="InterPro"/>
</dbReference>
<proteinExistence type="inferred from homology"/>
<keyword evidence="7" id="KW-1185">Reference proteome</keyword>
<accession>A0A4R6S3D1</accession>
<reference evidence="6 7" key="1">
    <citation type="submission" date="2019-03" db="EMBL/GenBank/DDBJ databases">
        <title>Genomic Encyclopedia of Type Strains, Phase IV (KMG-IV): sequencing the most valuable type-strain genomes for metagenomic binning, comparative biology and taxonomic classification.</title>
        <authorList>
            <person name="Goeker M."/>
        </authorList>
    </citation>
    <scope>NUCLEOTIDE SEQUENCE [LARGE SCALE GENOMIC DNA]</scope>
    <source>
        <strain evidence="6 7">DSM 45361</strain>
    </source>
</reference>
<evidence type="ECO:0000256" key="3">
    <source>
        <dbReference type="ARBA" id="ARBA00022679"/>
    </source>
</evidence>
<protein>
    <submittedName>
        <fullName evidence="6">Release factor glutamine methyltransferase</fullName>
    </submittedName>
</protein>
<evidence type="ECO:0000256" key="4">
    <source>
        <dbReference type="ARBA" id="ARBA00022691"/>
    </source>
</evidence>
<dbReference type="NCBIfam" id="TIGR00537">
    <property type="entry name" value="hemK_rel_arch"/>
    <property type="match status" value="1"/>
</dbReference>
<feature type="domain" description="Methyltransferase" evidence="5">
    <location>
        <begin position="49"/>
        <end position="118"/>
    </location>
</feature>
<dbReference type="SUPFAM" id="SSF53335">
    <property type="entry name" value="S-adenosyl-L-methionine-dependent methyltransferases"/>
    <property type="match status" value="1"/>
</dbReference>